<sequence>MKYLYFALFAIKSLPLQYNFFRLICWTGLSLAGEEVLTDFVNFIYFCSVVGSTVGFGDLSPSGDAGKLFLTFYMIPATIILYAAGLTKIAWIT</sequence>
<name>A0A839ISN1_9GAMM</name>
<keyword evidence="1" id="KW-0472">Membrane</keyword>
<organism evidence="3 4">
    <name type="scientific">Oceanospirillum sediminis</name>
    <dbReference type="NCBI Taxonomy" id="2760088"/>
    <lineage>
        <taxon>Bacteria</taxon>
        <taxon>Pseudomonadati</taxon>
        <taxon>Pseudomonadota</taxon>
        <taxon>Gammaproteobacteria</taxon>
        <taxon>Oceanospirillales</taxon>
        <taxon>Oceanospirillaceae</taxon>
        <taxon>Oceanospirillum</taxon>
    </lineage>
</organism>
<evidence type="ECO:0000256" key="1">
    <source>
        <dbReference type="SAM" id="Phobius"/>
    </source>
</evidence>
<gene>
    <name evidence="3" type="ORF">H4O21_13275</name>
</gene>
<dbReference type="Proteomes" id="UP000565262">
    <property type="component" value="Unassembled WGS sequence"/>
</dbReference>
<dbReference type="SUPFAM" id="SSF81324">
    <property type="entry name" value="Voltage-gated potassium channels"/>
    <property type="match status" value="1"/>
</dbReference>
<evidence type="ECO:0000313" key="3">
    <source>
        <dbReference type="EMBL" id="MBB1487582.1"/>
    </source>
</evidence>
<feature type="transmembrane region" description="Helical" evidence="1">
    <location>
        <begin position="68"/>
        <end position="91"/>
    </location>
</feature>
<keyword evidence="1" id="KW-0812">Transmembrane</keyword>
<dbReference type="Pfam" id="PF07885">
    <property type="entry name" value="Ion_trans_2"/>
    <property type="match status" value="1"/>
</dbReference>
<feature type="domain" description="Potassium channel" evidence="2">
    <location>
        <begin position="25"/>
        <end position="82"/>
    </location>
</feature>
<accession>A0A839ISN1</accession>
<keyword evidence="4" id="KW-1185">Reference proteome</keyword>
<evidence type="ECO:0000259" key="2">
    <source>
        <dbReference type="Pfam" id="PF07885"/>
    </source>
</evidence>
<comment type="caution">
    <text evidence="3">The sequence shown here is derived from an EMBL/GenBank/DDBJ whole genome shotgun (WGS) entry which is preliminary data.</text>
</comment>
<dbReference type="EMBL" id="JACJFM010000016">
    <property type="protein sequence ID" value="MBB1487582.1"/>
    <property type="molecule type" value="Genomic_DNA"/>
</dbReference>
<protein>
    <recommendedName>
        <fullName evidence="2">Potassium channel domain-containing protein</fullName>
    </recommendedName>
</protein>
<dbReference type="AlphaFoldDB" id="A0A839ISN1"/>
<reference evidence="3 4" key="1">
    <citation type="submission" date="2020-08" db="EMBL/GenBank/DDBJ databases">
        <title>Oceanospirillum sp. nov. isolated from marine sediment.</title>
        <authorList>
            <person name="Ji X."/>
        </authorList>
    </citation>
    <scope>NUCLEOTIDE SEQUENCE [LARGE SCALE GENOMIC DNA]</scope>
    <source>
        <strain evidence="3 4">D5</strain>
    </source>
</reference>
<evidence type="ECO:0000313" key="4">
    <source>
        <dbReference type="Proteomes" id="UP000565262"/>
    </source>
</evidence>
<dbReference type="Gene3D" id="1.10.287.70">
    <property type="match status" value="1"/>
</dbReference>
<proteinExistence type="predicted"/>
<dbReference type="InterPro" id="IPR013099">
    <property type="entry name" value="K_chnl_dom"/>
</dbReference>
<keyword evidence="1" id="KW-1133">Transmembrane helix</keyword>